<evidence type="ECO:0000313" key="7">
    <source>
        <dbReference type="EMBL" id="MBS2210041.1"/>
    </source>
</evidence>
<dbReference type="PROSITE" id="PS50885">
    <property type="entry name" value="HAMP"/>
    <property type="match status" value="1"/>
</dbReference>
<feature type="domain" description="HAMP" evidence="6">
    <location>
        <begin position="82"/>
        <end position="137"/>
    </location>
</feature>
<evidence type="ECO:0000256" key="1">
    <source>
        <dbReference type="ARBA" id="ARBA00022500"/>
    </source>
</evidence>
<dbReference type="InterPro" id="IPR004089">
    <property type="entry name" value="MCPsignal_dom"/>
</dbReference>
<dbReference type="Proteomes" id="UP000721861">
    <property type="component" value="Unassembled WGS sequence"/>
</dbReference>
<keyword evidence="8" id="KW-1185">Reference proteome</keyword>
<feature type="transmembrane region" description="Helical" evidence="4">
    <location>
        <begin position="35"/>
        <end position="54"/>
    </location>
</feature>
<dbReference type="EMBL" id="JAGUCN010000001">
    <property type="protein sequence ID" value="MBS2210041.1"/>
    <property type="molecule type" value="Genomic_DNA"/>
</dbReference>
<dbReference type="Gene3D" id="1.10.287.950">
    <property type="entry name" value="Methyl-accepting chemotaxis protein"/>
    <property type="match status" value="1"/>
</dbReference>
<dbReference type="PROSITE" id="PS50111">
    <property type="entry name" value="CHEMOTAXIS_TRANSDUC_2"/>
    <property type="match status" value="1"/>
</dbReference>
<feature type="domain" description="Methyl-accepting transducer" evidence="5">
    <location>
        <begin position="142"/>
        <end position="357"/>
    </location>
</feature>
<comment type="similarity">
    <text evidence="2">Belongs to the methyl-accepting chemotaxis (MCP) protein family.</text>
</comment>
<dbReference type="SUPFAM" id="SSF58104">
    <property type="entry name" value="Methyl-accepting chemotaxis protein (MCP) signaling domain"/>
    <property type="match status" value="1"/>
</dbReference>
<proteinExistence type="inferred from homology"/>
<evidence type="ECO:0000256" key="4">
    <source>
        <dbReference type="SAM" id="Phobius"/>
    </source>
</evidence>
<comment type="caution">
    <text evidence="7">The sequence shown here is derived from an EMBL/GenBank/DDBJ whole genome shotgun (WGS) entry which is preliminary data.</text>
</comment>
<keyword evidence="3" id="KW-0807">Transducer</keyword>
<evidence type="ECO:0000259" key="5">
    <source>
        <dbReference type="PROSITE" id="PS50111"/>
    </source>
</evidence>
<dbReference type="RefSeq" id="WP_212224273.1">
    <property type="nucleotide sequence ID" value="NZ_JAGUCN010000001.1"/>
</dbReference>
<dbReference type="InterPro" id="IPR003660">
    <property type="entry name" value="HAMP_dom"/>
</dbReference>
<dbReference type="PANTHER" id="PTHR43531">
    <property type="entry name" value="PROTEIN ICFG"/>
    <property type="match status" value="1"/>
</dbReference>
<feature type="transmembrane region" description="Helical" evidence="4">
    <location>
        <begin position="6"/>
        <end position="23"/>
    </location>
</feature>
<keyword evidence="4" id="KW-1133">Transmembrane helix</keyword>
<sequence length="374" mass="40817">MESFIVRFVVILVTTGSIGYFLLRLLYKGSIFFRIGALWMINVFLTVMNSRIHYKNPESYPFWAALLGGIIVTVILQYLVYLQIKKPLAGITDKLKNIAAGNISSKEEAYTAPVKGELYEIHQAINHLQLQMSSVVTEVGHSADEVNRVGTSLNETATEISSLANNQASGLEEISSSMEEMAANIEANSQNALATKDNSHKARQSVDESYASTQEALSAMQQINEKIKIIDEIAIQTNLLALNAAVEASRAGAEGRGFAVVAGEVRKLAERSKLAAKEIESYSKKGNEMAEIALDKLQHTLPLIKKNADLVDEIASSSEEQNLGAAQINNALQEINRSTQSNAAISEEMSSSSGLMVEQAASLIDKLRFFKLQS</sequence>
<keyword evidence="4" id="KW-0472">Membrane</keyword>
<keyword evidence="4" id="KW-0812">Transmembrane</keyword>
<evidence type="ECO:0000256" key="3">
    <source>
        <dbReference type="PROSITE-ProRule" id="PRU00284"/>
    </source>
</evidence>
<dbReference type="SMART" id="SM00283">
    <property type="entry name" value="MA"/>
    <property type="match status" value="1"/>
</dbReference>
<evidence type="ECO:0000259" key="6">
    <source>
        <dbReference type="PROSITE" id="PS50885"/>
    </source>
</evidence>
<name>A0ABS5K4V8_9BACT</name>
<protein>
    <recommendedName>
        <fullName evidence="9">Methyl-accepting chemotaxis protein</fullName>
    </recommendedName>
</protein>
<feature type="transmembrane region" description="Helical" evidence="4">
    <location>
        <begin position="60"/>
        <end position="81"/>
    </location>
</feature>
<dbReference type="Pfam" id="PF00015">
    <property type="entry name" value="MCPsignal"/>
    <property type="match status" value="1"/>
</dbReference>
<evidence type="ECO:0008006" key="9">
    <source>
        <dbReference type="Google" id="ProtNLM"/>
    </source>
</evidence>
<evidence type="ECO:0000313" key="8">
    <source>
        <dbReference type="Proteomes" id="UP000721861"/>
    </source>
</evidence>
<dbReference type="PANTHER" id="PTHR43531:SF11">
    <property type="entry name" value="METHYL-ACCEPTING CHEMOTAXIS PROTEIN 3"/>
    <property type="match status" value="1"/>
</dbReference>
<organism evidence="7 8">
    <name type="scientific">Carboxylicivirga mesophila</name>
    <dbReference type="NCBI Taxonomy" id="1166478"/>
    <lineage>
        <taxon>Bacteria</taxon>
        <taxon>Pseudomonadati</taxon>
        <taxon>Bacteroidota</taxon>
        <taxon>Bacteroidia</taxon>
        <taxon>Marinilabiliales</taxon>
        <taxon>Marinilabiliaceae</taxon>
        <taxon>Carboxylicivirga</taxon>
    </lineage>
</organism>
<keyword evidence="1" id="KW-0145">Chemotaxis</keyword>
<evidence type="ECO:0000256" key="2">
    <source>
        <dbReference type="ARBA" id="ARBA00029447"/>
    </source>
</evidence>
<reference evidence="7 8" key="1">
    <citation type="journal article" date="2014" name="Int. J. Syst. Evol. Microbiol.">
        <title>Carboxylicivirga gen. nov. in the family Marinilabiliaceae with two novel species, Carboxylicivirga mesophila sp. nov. and Carboxylicivirga taeanensis sp. nov., and reclassification of Cytophaga fermentans as Saccharicrinis fermentans gen. nov., comb. nov.</title>
        <authorList>
            <person name="Yang S.H."/>
            <person name="Seo H.S."/>
            <person name="Woo J.H."/>
            <person name="Oh H.M."/>
            <person name="Jang H."/>
            <person name="Lee J.H."/>
            <person name="Kim S.J."/>
            <person name="Kwon K.K."/>
        </authorList>
    </citation>
    <scope>NUCLEOTIDE SEQUENCE [LARGE SCALE GENOMIC DNA]</scope>
    <source>
        <strain evidence="7 8">JCM 18290</strain>
    </source>
</reference>
<dbReference type="InterPro" id="IPR051310">
    <property type="entry name" value="MCP_chemotaxis"/>
</dbReference>
<gene>
    <name evidence="7" type="ORF">KEM09_01425</name>
</gene>
<accession>A0ABS5K4V8</accession>